<reference evidence="2 3" key="1">
    <citation type="submission" date="2019-07" db="EMBL/GenBank/DDBJ databases">
        <title>Deep subsurface shale carbon reservoir microbial communities from Ohio and West Virginia, USA.</title>
        <authorList>
            <person name="Wrighton K."/>
        </authorList>
    </citation>
    <scope>NUCLEOTIDE SEQUENCE [LARGE SCALE GENOMIC DNA]</scope>
    <source>
        <strain evidence="2 3">NP_8Ht</strain>
    </source>
</reference>
<gene>
    <name evidence="2" type="ORF">A9A72_12375</name>
</gene>
<organism evidence="2 3">
    <name type="scientific">Stutzerimonas stutzeri</name>
    <name type="common">Pseudomonas stutzeri</name>
    <dbReference type="NCBI Taxonomy" id="316"/>
    <lineage>
        <taxon>Bacteria</taxon>
        <taxon>Pseudomonadati</taxon>
        <taxon>Pseudomonadota</taxon>
        <taxon>Gammaproteobacteria</taxon>
        <taxon>Pseudomonadales</taxon>
        <taxon>Pseudomonadaceae</taxon>
        <taxon>Stutzerimonas</taxon>
    </lineage>
</organism>
<comment type="caution">
    <text evidence="2">The sequence shown here is derived from an EMBL/GenBank/DDBJ whole genome shotgun (WGS) entry which is preliminary data.</text>
</comment>
<dbReference type="AlphaFoldDB" id="A0A5S5B8H0"/>
<dbReference type="RefSeq" id="WP_148925096.1">
    <property type="nucleotide sequence ID" value="NZ_VNHQ01000013.1"/>
</dbReference>
<dbReference type="Proteomes" id="UP000324282">
    <property type="component" value="Unassembled WGS sequence"/>
</dbReference>
<feature type="chain" id="PRO_5024273173" evidence="1">
    <location>
        <begin position="22"/>
        <end position="142"/>
    </location>
</feature>
<dbReference type="OrthoDB" id="7027332at2"/>
<evidence type="ECO:0000313" key="3">
    <source>
        <dbReference type="Proteomes" id="UP000324282"/>
    </source>
</evidence>
<evidence type="ECO:0000313" key="2">
    <source>
        <dbReference type="EMBL" id="TYP63307.1"/>
    </source>
</evidence>
<accession>A0A5S5B8H0</accession>
<evidence type="ECO:0000256" key="1">
    <source>
        <dbReference type="SAM" id="SignalP"/>
    </source>
</evidence>
<proteinExistence type="predicted"/>
<feature type="signal peptide" evidence="1">
    <location>
        <begin position="1"/>
        <end position="21"/>
    </location>
</feature>
<sequence>MKKILIAASFITSLSALSANAADLVAGTAFQGTGTVPKTACPLLDLDGEAKVTLSLSKNVHGVFNCNESESIISFATCHEGGSRQESMTTPTDGSTPVAFTDYKGYFASSRGGSIGPGALGGKCSASTVAAFLTTEVAKITD</sequence>
<name>A0A5S5B8H0_STUST</name>
<protein>
    <submittedName>
        <fullName evidence="2">Uncharacterized protein</fullName>
    </submittedName>
</protein>
<dbReference type="EMBL" id="VNHQ01000013">
    <property type="protein sequence ID" value="TYP63307.1"/>
    <property type="molecule type" value="Genomic_DNA"/>
</dbReference>
<keyword evidence="1" id="KW-0732">Signal</keyword>